<evidence type="ECO:0000256" key="12">
    <source>
        <dbReference type="ARBA" id="ARBA00023285"/>
    </source>
</evidence>
<evidence type="ECO:0000256" key="2">
    <source>
        <dbReference type="ARBA" id="ARBA00004651"/>
    </source>
</evidence>
<dbReference type="HOGENOM" id="CLU_058605_0_2_5"/>
<keyword evidence="3" id="KW-0171">Cobalt transport</keyword>
<evidence type="ECO:0000256" key="10">
    <source>
        <dbReference type="ARBA" id="ARBA00023112"/>
    </source>
</evidence>
<proteinExistence type="inferred from homology"/>
<feature type="transmembrane region" description="Helical" evidence="13">
    <location>
        <begin position="290"/>
        <end position="314"/>
    </location>
</feature>
<keyword evidence="8 13" id="KW-1133">Transmembrane helix</keyword>
<keyword evidence="9" id="KW-0406">Ion transport</keyword>
<evidence type="ECO:0000256" key="6">
    <source>
        <dbReference type="ARBA" id="ARBA00022596"/>
    </source>
</evidence>
<name>L0ETP1_LIBCB</name>
<gene>
    <name evidence="14" type="ordered locus">B488_09220</name>
</gene>
<evidence type="ECO:0000313" key="14">
    <source>
        <dbReference type="EMBL" id="AGA64914.1"/>
    </source>
</evidence>
<evidence type="ECO:0000256" key="4">
    <source>
        <dbReference type="ARBA" id="ARBA00022448"/>
    </source>
</evidence>
<dbReference type="GO" id="GO:0010045">
    <property type="term" value="P:response to nickel cation"/>
    <property type="evidence" value="ECO:0007669"/>
    <property type="project" value="TreeGrafter"/>
</dbReference>
<keyword evidence="15" id="KW-1185">Reference proteome</keyword>
<feature type="transmembrane region" description="Helical" evidence="13">
    <location>
        <begin position="148"/>
        <end position="169"/>
    </location>
</feature>
<dbReference type="STRING" id="1215343.B488_09220"/>
<evidence type="ECO:0000256" key="3">
    <source>
        <dbReference type="ARBA" id="ARBA00022426"/>
    </source>
</evidence>
<dbReference type="PANTHER" id="PTHR40659">
    <property type="entry name" value="NICKEL/COBALT EFFLUX SYSTEM RCNA"/>
    <property type="match status" value="1"/>
</dbReference>
<reference evidence="14 15" key="1">
    <citation type="journal article" date="2012" name="Stand. Genomic Sci.">
        <title>Complete genome sequence of Liberibacter crescens BT-1.</title>
        <authorList>
            <person name="Leonard M.T."/>
            <person name="Fagen J.R."/>
            <person name="Davis-Richardson A.G."/>
            <person name="Davis M.J."/>
            <person name="Triplett E.W."/>
        </authorList>
    </citation>
    <scope>NUCLEOTIDE SEQUENCE [LARGE SCALE GENOMIC DNA]</scope>
    <source>
        <strain evidence="14 15">BT-1</strain>
    </source>
</reference>
<evidence type="ECO:0000256" key="7">
    <source>
        <dbReference type="ARBA" id="ARBA00022692"/>
    </source>
</evidence>
<keyword evidence="4 13" id="KW-0813">Transport</keyword>
<feature type="transmembrane region" description="Helical" evidence="13">
    <location>
        <begin position="71"/>
        <end position="90"/>
    </location>
</feature>
<evidence type="ECO:0000256" key="5">
    <source>
        <dbReference type="ARBA" id="ARBA00022475"/>
    </source>
</evidence>
<dbReference type="GO" id="GO:0032025">
    <property type="term" value="P:response to cobalt ion"/>
    <property type="evidence" value="ECO:0007669"/>
    <property type="project" value="TreeGrafter"/>
</dbReference>
<dbReference type="GO" id="GO:0006824">
    <property type="term" value="P:cobalt ion transport"/>
    <property type="evidence" value="ECO:0007669"/>
    <property type="project" value="UniProtKB-KW"/>
</dbReference>
<evidence type="ECO:0000256" key="9">
    <source>
        <dbReference type="ARBA" id="ARBA00023065"/>
    </source>
</evidence>
<dbReference type="GO" id="GO:0046583">
    <property type="term" value="F:monoatomic cation efflux transmembrane transporter activity"/>
    <property type="evidence" value="ECO:0007669"/>
    <property type="project" value="TreeGrafter"/>
</dbReference>
<dbReference type="AlphaFoldDB" id="L0ETP1"/>
<keyword evidence="5" id="KW-1003">Cell membrane</keyword>
<keyword evidence="6" id="KW-0533">Nickel</keyword>
<evidence type="ECO:0000256" key="8">
    <source>
        <dbReference type="ARBA" id="ARBA00022989"/>
    </source>
</evidence>
<organism evidence="14 15">
    <name type="scientific">Liberibacter crescens (strain BT-1)</name>
    <dbReference type="NCBI Taxonomy" id="1215343"/>
    <lineage>
        <taxon>Bacteria</taxon>
        <taxon>Pseudomonadati</taxon>
        <taxon>Pseudomonadota</taxon>
        <taxon>Alphaproteobacteria</taxon>
        <taxon>Hyphomicrobiales</taxon>
        <taxon>Rhizobiaceae</taxon>
        <taxon>Liberibacter</taxon>
    </lineage>
</organism>
<keyword evidence="12" id="KW-0170">Cobalt</keyword>
<dbReference type="GO" id="GO:0015099">
    <property type="term" value="F:nickel cation transmembrane transporter activity"/>
    <property type="evidence" value="ECO:0007669"/>
    <property type="project" value="UniProtKB-UniRule"/>
</dbReference>
<dbReference type="InterPro" id="IPR011541">
    <property type="entry name" value="Ni/Co_transpt_high_affinity"/>
</dbReference>
<dbReference type="KEGG" id="lcc:B488_09220"/>
<feature type="transmembrane region" description="Helical" evidence="13">
    <location>
        <begin position="111"/>
        <end position="136"/>
    </location>
</feature>
<dbReference type="GO" id="GO:0005886">
    <property type="term" value="C:plasma membrane"/>
    <property type="evidence" value="ECO:0007669"/>
    <property type="project" value="UniProtKB-SubCell"/>
</dbReference>
<accession>L0ETP1</accession>
<comment type="function">
    <text evidence="1">Efflux system for nickel and cobalt.</text>
</comment>
<evidence type="ECO:0000256" key="13">
    <source>
        <dbReference type="RuleBase" id="RU362101"/>
    </source>
</evidence>
<dbReference type="Pfam" id="PF03824">
    <property type="entry name" value="NicO"/>
    <property type="match status" value="1"/>
</dbReference>
<keyword evidence="7 13" id="KW-0812">Transmembrane</keyword>
<dbReference type="eggNOG" id="COG2215">
    <property type="taxonomic scope" value="Bacteria"/>
</dbReference>
<comment type="subcellular location">
    <subcellularLocation>
        <location evidence="2 13">Cell membrane</location>
        <topology evidence="2 13">Multi-pass membrane protein</topology>
    </subcellularLocation>
</comment>
<evidence type="ECO:0000256" key="1">
    <source>
        <dbReference type="ARBA" id="ARBA00002510"/>
    </source>
</evidence>
<evidence type="ECO:0000256" key="11">
    <source>
        <dbReference type="ARBA" id="ARBA00023136"/>
    </source>
</evidence>
<sequence>MLIKRFFIYILIIFCYTSLVHAKQPFGGILTEQQYYSLIPYNSLMQFINQYQQTFYISLRNALKALKENNWLLIYPVGFSFLYGVLHAIGPGHGKAVISAHILANPIQLKSVIIISFLSAFVQGMNAIIVVNISYFLLRTSGINMMKIIAWMEIGSYFSIIIFGLWLLLRKLKFLYNNFRNQRTVLTSECTTCSHSHHHLNTTITHSKRLEIIQILITSITMGMRPCVGALQVLTFSLLNQIYTAGILSVFAISLGTAITVSAIAILAFFSKQSTFILKKTEKVMAIQIIAHILGIIIPMLLIVSGLFILNVAMRASF</sequence>
<keyword evidence="10" id="KW-0921">Nickel transport</keyword>
<dbReference type="EMBL" id="CP003789">
    <property type="protein sequence ID" value="AGA64914.1"/>
    <property type="molecule type" value="Genomic_DNA"/>
</dbReference>
<keyword evidence="11 13" id="KW-0472">Membrane</keyword>
<dbReference type="PANTHER" id="PTHR40659:SF1">
    <property type="entry name" value="NICKEL_COBALT EFFLUX SYSTEM RCNA"/>
    <property type="match status" value="1"/>
</dbReference>
<protein>
    <recommendedName>
        <fullName evidence="13">Nickel/cobalt efflux system</fullName>
    </recommendedName>
</protein>
<comment type="similarity">
    <text evidence="13">Belongs to the NiCoT transporter (TC 2.A.52) family.</text>
</comment>
<dbReference type="PATRIC" id="fig|1215343.11.peg.949"/>
<dbReference type="Proteomes" id="UP000010799">
    <property type="component" value="Chromosome"/>
</dbReference>
<dbReference type="InterPro" id="IPR051224">
    <property type="entry name" value="NiCoT_RcnA"/>
</dbReference>
<evidence type="ECO:0000313" key="15">
    <source>
        <dbReference type="Proteomes" id="UP000010799"/>
    </source>
</evidence>
<feature type="transmembrane region" description="Helical" evidence="13">
    <location>
        <begin position="245"/>
        <end position="270"/>
    </location>
</feature>